<accession>A0A1Y1V1E8</accession>
<dbReference type="InterPro" id="IPR020568">
    <property type="entry name" value="Ribosomal_Su5_D2-typ_SF"/>
</dbReference>
<evidence type="ECO:0000256" key="1">
    <source>
        <dbReference type="ARBA" id="ARBA00006082"/>
    </source>
</evidence>
<dbReference type="InterPro" id="IPR014721">
    <property type="entry name" value="Ribsml_uS5_D2-typ_fold_subgr"/>
</dbReference>
<dbReference type="PROSITE" id="PS00058">
    <property type="entry name" value="DNA_MISMATCH_REPAIR_1"/>
    <property type="match status" value="1"/>
</dbReference>
<dbReference type="EMBL" id="MCFH01000046">
    <property type="protein sequence ID" value="ORX44340.1"/>
    <property type="molecule type" value="Genomic_DNA"/>
</dbReference>
<comment type="similarity">
    <text evidence="1">Belongs to the DNA mismatch repair MutL/HexB family.</text>
</comment>
<reference evidence="4 5" key="2">
    <citation type="submission" date="2016-08" db="EMBL/GenBank/DDBJ databases">
        <title>Pervasive Adenine N6-methylation of Active Genes in Fungi.</title>
        <authorList>
            <consortium name="DOE Joint Genome Institute"/>
            <person name="Mondo S.J."/>
            <person name="Dannebaum R.O."/>
            <person name="Kuo R.C."/>
            <person name="Labutti K."/>
            <person name="Haridas S."/>
            <person name="Kuo A."/>
            <person name="Salamov A."/>
            <person name="Ahrendt S.R."/>
            <person name="Lipzen A."/>
            <person name="Sullivan W."/>
            <person name="Andreopoulos W.B."/>
            <person name="Clum A."/>
            <person name="Lindquist E."/>
            <person name="Daum C."/>
            <person name="Ramamoorthy G.K."/>
            <person name="Gryganskyi A."/>
            <person name="Culley D."/>
            <person name="Magnuson J.K."/>
            <person name="James T.Y."/>
            <person name="O'Malley M.A."/>
            <person name="Stajich J.E."/>
            <person name="Spatafora J.W."/>
            <person name="Visel A."/>
            <person name="Grigoriev I.V."/>
        </authorList>
    </citation>
    <scope>NUCLEOTIDE SEQUENCE [LARGE SCALE GENOMIC DNA]</scope>
    <source>
        <strain evidence="5">finn</strain>
    </source>
</reference>
<dbReference type="Gene3D" id="3.30.230.10">
    <property type="match status" value="1"/>
</dbReference>
<dbReference type="InterPro" id="IPR038973">
    <property type="entry name" value="MutL/Mlh/Pms-like"/>
</dbReference>
<dbReference type="SUPFAM" id="SSF55874">
    <property type="entry name" value="ATPase domain of HSP90 chaperone/DNA topoisomerase II/histidine kinase"/>
    <property type="match status" value="1"/>
</dbReference>
<evidence type="ECO:0000313" key="5">
    <source>
        <dbReference type="Proteomes" id="UP000193719"/>
    </source>
</evidence>
<dbReference type="PANTHER" id="PTHR10073">
    <property type="entry name" value="DNA MISMATCH REPAIR PROTEIN MLH, PMS, MUTL"/>
    <property type="match status" value="1"/>
</dbReference>
<dbReference type="FunFam" id="3.30.565.10:FF:000017">
    <property type="entry name" value="PMS1 homolog 1, mismatch repair system component"/>
    <property type="match status" value="1"/>
</dbReference>
<dbReference type="GO" id="GO:0006298">
    <property type="term" value="P:mismatch repair"/>
    <property type="evidence" value="ECO:0007669"/>
    <property type="project" value="InterPro"/>
</dbReference>
<keyword evidence="5" id="KW-1185">Reference proteome</keyword>
<evidence type="ECO:0000313" key="4">
    <source>
        <dbReference type="EMBL" id="ORX44340.1"/>
    </source>
</evidence>
<dbReference type="STRING" id="1754191.A0A1Y1V1E8"/>
<dbReference type="InterPro" id="IPR036890">
    <property type="entry name" value="HATPase_C_sf"/>
</dbReference>
<dbReference type="InterPro" id="IPR014762">
    <property type="entry name" value="DNA_mismatch_repair_CS"/>
</dbReference>
<dbReference type="GO" id="GO:0030983">
    <property type="term" value="F:mismatched DNA binding"/>
    <property type="evidence" value="ECO:0007669"/>
    <property type="project" value="InterPro"/>
</dbReference>
<dbReference type="GO" id="GO:0005524">
    <property type="term" value="F:ATP binding"/>
    <property type="evidence" value="ECO:0007669"/>
    <property type="project" value="InterPro"/>
</dbReference>
<feature type="domain" description="DNA mismatch repair protein S5" evidence="3">
    <location>
        <begin position="202"/>
        <end position="368"/>
    </location>
</feature>
<organism evidence="4 5">
    <name type="scientific">Piromyces finnis</name>
    <dbReference type="NCBI Taxonomy" id="1754191"/>
    <lineage>
        <taxon>Eukaryota</taxon>
        <taxon>Fungi</taxon>
        <taxon>Fungi incertae sedis</taxon>
        <taxon>Chytridiomycota</taxon>
        <taxon>Chytridiomycota incertae sedis</taxon>
        <taxon>Neocallimastigomycetes</taxon>
        <taxon>Neocallimastigales</taxon>
        <taxon>Neocallimastigaceae</taxon>
        <taxon>Piromyces</taxon>
    </lineage>
</organism>
<dbReference type="OrthoDB" id="10263226at2759"/>
<dbReference type="Pfam" id="PF01119">
    <property type="entry name" value="DNA_mis_repair"/>
    <property type="match status" value="1"/>
</dbReference>
<dbReference type="Pfam" id="PF13589">
    <property type="entry name" value="HATPase_c_3"/>
    <property type="match status" value="1"/>
</dbReference>
<keyword evidence="2" id="KW-0227">DNA damage</keyword>
<name>A0A1Y1V1E8_9FUNG</name>
<sequence>MSIKNLSKETVRIISSGQVITSITSVVKELVENSIDAKATNIECKLVGGGFTSIIVKDNGIGIPLNDRQFIGHRHCTSKLPDGSFDNISKLTTYGFRGEALNSICTISQSFSIETRTKEDIIGKMYNFDHMGNIVSETPTNTTIGTTVQIIKIFYNTPVRKFSFKHSGNISNKISKRKVNATFNNNNVEWHSIICNSTMDSIKHLFGSDLTSQLQSIKKTYSFDNEESDDTEEESIDENNIKNKLINEDDNFSKNIEFNAILYKPNVDPEKYWRSSTDRIFFYVNKRPIQLSLMPTFKEILKLIKQKSFQLSNTESSGNKKYPFVFLDITLPTNTIDINIEPSKMKIMFHYPQRIIDLIDKLTDEIYPPPKLNMEIPLIFSNK</sequence>
<dbReference type="NCBIfam" id="TIGR00585">
    <property type="entry name" value="mutl"/>
    <property type="match status" value="1"/>
</dbReference>
<dbReference type="InterPro" id="IPR013507">
    <property type="entry name" value="DNA_mismatch_S5_2-like"/>
</dbReference>
<dbReference type="GO" id="GO:0032389">
    <property type="term" value="C:MutLalpha complex"/>
    <property type="evidence" value="ECO:0007669"/>
    <property type="project" value="TreeGrafter"/>
</dbReference>
<dbReference type="GO" id="GO:0140664">
    <property type="term" value="F:ATP-dependent DNA damage sensor activity"/>
    <property type="evidence" value="ECO:0007669"/>
    <property type="project" value="InterPro"/>
</dbReference>
<proteinExistence type="inferred from homology"/>
<evidence type="ECO:0000256" key="2">
    <source>
        <dbReference type="ARBA" id="ARBA00022763"/>
    </source>
</evidence>
<evidence type="ECO:0000259" key="3">
    <source>
        <dbReference type="SMART" id="SM01340"/>
    </source>
</evidence>
<dbReference type="InterPro" id="IPR002099">
    <property type="entry name" value="MutL/Mlh/PMS"/>
</dbReference>
<dbReference type="GO" id="GO:0016887">
    <property type="term" value="F:ATP hydrolysis activity"/>
    <property type="evidence" value="ECO:0007669"/>
    <property type="project" value="InterPro"/>
</dbReference>
<protein>
    <recommendedName>
        <fullName evidence="3">DNA mismatch repair protein S5 domain-containing protein</fullName>
    </recommendedName>
</protein>
<dbReference type="SUPFAM" id="SSF54211">
    <property type="entry name" value="Ribosomal protein S5 domain 2-like"/>
    <property type="match status" value="1"/>
</dbReference>
<gene>
    <name evidence="4" type="ORF">BCR36DRAFT_128317</name>
</gene>
<comment type="caution">
    <text evidence="4">The sequence shown here is derived from an EMBL/GenBank/DDBJ whole genome shotgun (WGS) entry which is preliminary data.</text>
</comment>
<dbReference type="PANTHER" id="PTHR10073:SF54">
    <property type="entry name" value="PMS1 PROTEIN HOMOLOG 1"/>
    <property type="match status" value="1"/>
</dbReference>
<dbReference type="AlphaFoldDB" id="A0A1Y1V1E8"/>
<dbReference type="Gene3D" id="3.30.565.10">
    <property type="entry name" value="Histidine kinase-like ATPase, C-terminal domain"/>
    <property type="match status" value="1"/>
</dbReference>
<dbReference type="Proteomes" id="UP000193719">
    <property type="component" value="Unassembled WGS sequence"/>
</dbReference>
<reference evidence="4 5" key="1">
    <citation type="submission" date="2016-08" db="EMBL/GenBank/DDBJ databases">
        <title>Genomes of anaerobic fungi encode conserved fungal cellulosomes for biomass hydrolysis.</title>
        <authorList>
            <consortium name="DOE Joint Genome Institute"/>
            <person name="Haitjema C.H."/>
            <person name="Gilmore S.P."/>
            <person name="Henske J.K."/>
            <person name="Solomon K.V."/>
            <person name="De Groot R."/>
            <person name="Kuo A."/>
            <person name="Mondo S.J."/>
            <person name="Salamov A.A."/>
            <person name="Labutti K."/>
            <person name="Zhao Z."/>
            <person name="Chiniquy J."/>
            <person name="Barry K."/>
            <person name="Brewer H.M."/>
            <person name="Purvine S.O."/>
            <person name="Wright A.T."/>
            <person name="Boxma B."/>
            <person name="Van Alen T."/>
            <person name="Hackstein J.H."/>
            <person name="Baker S.E."/>
            <person name="Grigoriev I.V."/>
            <person name="O'Malley M.A."/>
        </authorList>
    </citation>
    <scope>NUCLEOTIDE SEQUENCE [LARGE SCALE GENOMIC DNA]</scope>
    <source>
        <strain evidence="5">finn</strain>
    </source>
</reference>
<dbReference type="SMART" id="SM01340">
    <property type="entry name" value="DNA_mis_repair"/>
    <property type="match status" value="1"/>
</dbReference>